<proteinExistence type="inferred from homology"/>
<evidence type="ECO:0000256" key="3">
    <source>
        <dbReference type="ARBA" id="ARBA00022946"/>
    </source>
</evidence>
<evidence type="ECO:0000256" key="5">
    <source>
        <dbReference type="ARBA" id="ARBA00023186"/>
    </source>
</evidence>
<dbReference type="PANTHER" id="PTHR21013">
    <property type="entry name" value="ATP SYNTHASE MITOCHONDRIAL F1 COMPLEX ASSEMBLY FACTOR 2/ATP12 PROTEIN, MITOCHONDRIAL PRECURSOR"/>
    <property type="match status" value="1"/>
</dbReference>
<sequence length="237" mass="25622">MIWQTLKRLYTTVSIAAQEGGFSVVLDSQLLCTPSGLPLIVPSRSLAVGIADEWQVQGSKIRPFTMPLTQLASTAIDRMPFLRQEGLATLMALAATDLVCYRATAPPALVEHQQTQWQPLLDWIAQRYGASLMVTAGVMPIVQSPVALAKLHAILSEMDSLHLAALYRAATLCSSLVIALALVDGNISADVAFAATQLDLLFQGEHWGIDDEVAARHSDLHAELHALVRFTALLQAT</sequence>
<dbReference type="SUPFAM" id="SSF160909">
    <property type="entry name" value="ATP12-like"/>
    <property type="match status" value="1"/>
</dbReference>
<gene>
    <name evidence="6" type="ORF">RIEGSTA812A_PEG_785</name>
</gene>
<accession>A0A484HBY2</accession>
<evidence type="ECO:0000256" key="1">
    <source>
        <dbReference type="ARBA" id="ARBA00004173"/>
    </source>
</evidence>
<name>A0A484HBY2_9ZZZZ</name>
<dbReference type="Gene3D" id="3.30.2180.10">
    <property type="entry name" value="ATP12-like"/>
    <property type="match status" value="1"/>
</dbReference>
<keyword evidence="4" id="KW-0496">Mitochondrion</keyword>
<comment type="similarity">
    <text evidence="2">Belongs to the ATP12 family.</text>
</comment>
<evidence type="ECO:0000256" key="4">
    <source>
        <dbReference type="ARBA" id="ARBA00023128"/>
    </source>
</evidence>
<comment type="subcellular location">
    <subcellularLocation>
        <location evidence="1">Mitochondrion</location>
    </subcellularLocation>
</comment>
<dbReference type="InterPro" id="IPR023335">
    <property type="entry name" value="ATP12_ortho_dom_sf"/>
</dbReference>
<keyword evidence="5" id="KW-0143">Chaperone</keyword>
<evidence type="ECO:0000313" key="6">
    <source>
        <dbReference type="EMBL" id="VBB69312.1"/>
    </source>
</evidence>
<dbReference type="EMBL" id="LR026963">
    <property type="protein sequence ID" value="VBB69312.1"/>
    <property type="molecule type" value="Genomic_DNA"/>
</dbReference>
<dbReference type="GO" id="GO:0043461">
    <property type="term" value="P:proton-transporting ATP synthase complex assembly"/>
    <property type="evidence" value="ECO:0007669"/>
    <property type="project" value="InterPro"/>
</dbReference>
<keyword evidence="3" id="KW-0809">Transit peptide</keyword>
<dbReference type="Pfam" id="PF07542">
    <property type="entry name" value="ATP12"/>
    <property type="match status" value="1"/>
</dbReference>
<organism evidence="6">
    <name type="scientific">invertebrate metagenome</name>
    <dbReference type="NCBI Taxonomy" id="1711999"/>
    <lineage>
        <taxon>unclassified sequences</taxon>
        <taxon>metagenomes</taxon>
        <taxon>organismal metagenomes</taxon>
    </lineage>
</organism>
<dbReference type="Gene3D" id="1.10.3580.10">
    <property type="entry name" value="ATP12 ATPase"/>
    <property type="match status" value="1"/>
</dbReference>
<protein>
    <submittedName>
        <fullName evidence="6">Chaperone required for the assembly of the mitochondrial F1-ATPase</fullName>
    </submittedName>
</protein>
<dbReference type="InterPro" id="IPR011419">
    <property type="entry name" value="ATP12_ATP_synth-F1-assembly"/>
</dbReference>
<reference evidence="6" key="1">
    <citation type="submission" date="2018-10" db="EMBL/GenBank/DDBJ databases">
        <authorList>
            <person name="Gruber-Vodicka H."/>
            <person name="Jaeckle O."/>
        </authorList>
    </citation>
    <scope>NUCLEOTIDE SEQUENCE</scope>
</reference>
<dbReference type="AlphaFoldDB" id="A0A484HBY2"/>
<dbReference type="PANTHER" id="PTHR21013:SF10">
    <property type="entry name" value="ATP SYNTHASE MITOCHONDRIAL F1 COMPLEX ASSEMBLY FACTOR 2"/>
    <property type="match status" value="1"/>
</dbReference>
<dbReference type="InterPro" id="IPR042272">
    <property type="entry name" value="ATP12_ATP_synth-F1-assembly_N"/>
</dbReference>
<dbReference type="GO" id="GO:0005739">
    <property type="term" value="C:mitochondrion"/>
    <property type="evidence" value="ECO:0007669"/>
    <property type="project" value="UniProtKB-SubCell"/>
</dbReference>
<evidence type="ECO:0000256" key="2">
    <source>
        <dbReference type="ARBA" id="ARBA00008231"/>
    </source>
</evidence>